<dbReference type="NCBIfam" id="TIGR02474">
    <property type="entry name" value="pec_lyase"/>
    <property type="match status" value="1"/>
</dbReference>
<dbReference type="Gene3D" id="1.50.10.20">
    <property type="match status" value="1"/>
</dbReference>
<proteinExistence type="predicted"/>
<protein>
    <submittedName>
        <fullName evidence="1">Pectic acid lyase</fullName>
    </submittedName>
</protein>
<dbReference type="SUPFAM" id="SSF81853">
    <property type="entry name" value="Family 10 polysaccharide lyase"/>
    <property type="match status" value="1"/>
</dbReference>
<sequence length="390" mass="45001">MRRLFVLGVLLFGWMFSLCLPLVAEKADDSQAKPLQLAMEKQYEPLDLSLFRDSIGHWETKDGRVHQFDRYRPDQIVHIAENFLRFQNEDGGWAKNVDWLTKADTQAIQKIRGGAMGSSTLDNRNTYPQIDYLSKVYQITRLDRYREGAERGLQYILNEQNASGGWRGKDVDAITYNDDVMTGVMRLLLQIRNQESQFEWINSELRSQLETSLARAIQVTLDCQIEVNGKKTAWCQQHDHKTLKATKARAYELPSITPSESTEVVRFLMTLPNPSEDVIAAVGAAVAWIDEVKIEGIRVQKISIDPIVFEHHTTTFDRIVVSDPDAPPIWARYYEIDTNQPFFCNRDGKKVYQLSDVHLERRTGYGWYTYKPAHVLFSEYANWKKQIAAN</sequence>
<dbReference type="InterPro" id="IPR012669">
    <property type="entry name" value="Pectate_lyase"/>
</dbReference>
<gene>
    <name evidence="1" type="ORF">Pla110_23820</name>
</gene>
<dbReference type="AlphaFoldDB" id="A0A518CN46"/>
<dbReference type="EMBL" id="CP036281">
    <property type="protein sequence ID" value="QDU80650.1"/>
    <property type="molecule type" value="Genomic_DNA"/>
</dbReference>
<dbReference type="Pfam" id="PF09492">
    <property type="entry name" value="Pec_lyase"/>
    <property type="match status" value="1"/>
</dbReference>
<dbReference type="RefSeq" id="WP_144995908.1">
    <property type="nucleotide sequence ID" value="NZ_CP036281.1"/>
</dbReference>
<keyword evidence="2" id="KW-1185">Reference proteome</keyword>
<accession>A0A518CN46</accession>
<name>A0A518CN46_9PLAN</name>
<keyword evidence="1" id="KW-0456">Lyase</keyword>
<dbReference type="GO" id="GO:0016829">
    <property type="term" value="F:lyase activity"/>
    <property type="evidence" value="ECO:0007669"/>
    <property type="project" value="UniProtKB-KW"/>
</dbReference>
<reference evidence="1 2" key="1">
    <citation type="submission" date="2019-02" db="EMBL/GenBank/DDBJ databases">
        <title>Deep-cultivation of Planctomycetes and their phenomic and genomic characterization uncovers novel biology.</title>
        <authorList>
            <person name="Wiegand S."/>
            <person name="Jogler M."/>
            <person name="Boedeker C."/>
            <person name="Pinto D."/>
            <person name="Vollmers J."/>
            <person name="Rivas-Marin E."/>
            <person name="Kohn T."/>
            <person name="Peeters S.H."/>
            <person name="Heuer A."/>
            <person name="Rast P."/>
            <person name="Oberbeckmann S."/>
            <person name="Bunk B."/>
            <person name="Jeske O."/>
            <person name="Meyerdierks A."/>
            <person name="Storesund J.E."/>
            <person name="Kallscheuer N."/>
            <person name="Luecker S."/>
            <person name="Lage O.M."/>
            <person name="Pohl T."/>
            <person name="Merkel B.J."/>
            <person name="Hornburger P."/>
            <person name="Mueller R.-W."/>
            <person name="Bruemmer F."/>
            <person name="Labrenz M."/>
            <person name="Spormann A.M."/>
            <person name="Op den Camp H."/>
            <person name="Overmann J."/>
            <person name="Amann R."/>
            <person name="Jetten M.S.M."/>
            <person name="Mascher T."/>
            <person name="Medema M.H."/>
            <person name="Devos D.P."/>
            <person name="Kaster A.-K."/>
            <person name="Ovreas L."/>
            <person name="Rohde M."/>
            <person name="Galperin M.Y."/>
            <person name="Jogler C."/>
        </authorList>
    </citation>
    <scope>NUCLEOTIDE SEQUENCE [LARGE SCALE GENOMIC DNA]</scope>
    <source>
        <strain evidence="1 2">Pla110</strain>
    </source>
</reference>
<evidence type="ECO:0000313" key="2">
    <source>
        <dbReference type="Proteomes" id="UP000317178"/>
    </source>
</evidence>
<dbReference type="Proteomes" id="UP000317178">
    <property type="component" value="Chromosome"/>
</dbReference>
<organism evidence="1 2">
    <name type="scientific">Polystyrenella longa</name>
    <dbReference type="NCBI Taxonomy" id="2528007"/>
    <lineage>
        <taxon>Bacteria</taxon>
        <taxon>Pseudomonadati</taxon>
        <taxon>Planctomycetota</taxon>
        <taxon>Planctomycetia</taxon>
        <taxon>Planctomycetales</taxon>
        <taxon>Planctomycetaceae</taxon>
        <taxon>Polystyrenella</taxon>
    </lineage>
</organism>
<evidence type="ECO:0000313" key="1">
    <source>
        <dbReference type="EMBL" id="QDU80650.1"/>
    </source>
</evidence>
<dbReference type="KEGG" id="plon:Pla110_23820"/>
<dbReference type="OrthoDB" id="9804686at2"/>